<gene>
    <name evidence="3" type="ORF">SAMN02745129_1597</name>
</gene>
<dbReference type="Proteomes" id="UP000184268">
    <property type="component" value="Unassembled WGS sequence"/>
</dbReference>
<evidence type="ECO:0000256" key="1">
    <source>
        <dbReference type="SAM" id="MobiDB-lite"/>
    </source>
</evidence>
<dbReference type="RefSeq" id="WP_067657437.1">
    <property type="nucleotide sequence ID" value="NZ_FQXG01000002.1"/>
</dbReference>
<proteinExistence type="predicted"/>
<evidence type="ECO:0000313" key="4">
    <source>
        <dbReference type="Proteomes" id="UP000184268"/>
    </source>
</evidence>
<feature type="chain" id="PRO_5009913446" evidence="2">
    <location>
        <begin position="31"/>
        <end position="94"/>
    </location>
</feature>
<feature type="region of interest" description="Disordered" evidence="1">
    <location>
        <begin position="72"/>
        <end position="94"/>
    </location>
</feature>
<dbReference type="AlphaFoldDB" id="A0A1M5REQ6"/>
<feature type="signal peptide" evidence="2">
    <location>
        <begin position="1"/>
        <end position="30"/>
    </location>
</feature>
<reference evidence="4" key="1">
    <citation type="submission" date="2016-11" db="EMBL/GenBank/DDBJ databases">
        <authorList>
            <person name="Varghese N."/>
            <person name="Submissions S."/>
        </authorList>
    </citation>
    <scope>NUCLEOTIDE SEQUENCE [LARGE SCALE GENOMIC DNA]</scope>
    <source>
        <strain evidence="4">DSM 16917</strain>
    </source>
</reference>
<accession>A0A1M5REQ6</accession>
<keyword evidence="4" id="KW-1185">Reference proteome</keyword>
<dbReference type="EMBL" id="FQXG01000002">
    <property type="protein sequence ID" value="SHH24842.1"/>
    <property type="molecule type" value="Genomic_DNA"/>
</dbReference>
<protein>
    <submittedName>
        <fullName evidence="3">Uncharacterized protein</fullName>
    </submittedName>
</protein>
<sequence>MSPAPWSRPIALALLLWSIFLSMLAAPALAEEFHDHDHGVPCAQALLIEHWYQATGLTPFILPTSPSQAVRSEAPSYGAPSLALSIRGGRGPPA</sequence>
<organism evidence="3 4">
    <name type="scientific">Ferrimonas marina</name>
    <dbReference type="NCBI Taxonomy" id="299255"/>
    <lineage>
        <taxon>Bacteria</taxon>
        <taxon>Pseudomonadati</taxon>
        <taxon>Pseudomonadota</taxon>
        <taxon>Gammaproteobacteria</taxon>
        <taxon>Alteromonadales</taxon>
        <taxon>Ferrimonadaceae</taxon>
        <taxon>Ferrimonas</taxon>
    </lineage>
</organism>
<dbReference type="OrthoDB" id="6402034at2"/>
<keyword evidence="2" id="KW-0732">Signal</keyword>
<evidence type="ECO:0000256" key="2">
    <source>
        <dbReference type="SAM" id="SignalP"/>
    </source>
</evidence>
<evidence type="ECO:0000313" key="3">
    <source>
        <dbReference type="EMBL" id="SHH24842.1"/>
    </source>
</evidence>
<name>A0A1M5REQ6_9GAMM</name>
<dbReference type="STRING" id="299255.SAMN02745129_1597"/>